<dbReference type="AlphaFoldDB" id="A0A1G8C5J8"/>
<proteinExistence type="predicted"/>
<reference evidence="1 2" key="1">
    <citation type="submission" date="2016-10" db="EMBL/GenBank/DDBJ databases">
        <authorList>
            <person name="de Groot N.N."/>
        </authorList>
    </citation>
    <scope>NUCLEOTIDE SEQUENCE [LARGE SCALE GENOMIC DNA]</scope>
    <source>
        <strain evidence="1 2">LMG 18387</strain>
    </source>
</reference>
<accession>A0A1G8C5J8</accession>
<sequence>MYKAMLAWFCLVLGACGGSGEQGHLALELGGKAARFDAQLLAQFAESREHLVIGGRLDDGAMSDSYDFELWALGGEIKPGTYSLSGSRLVSRYAIQHEDGTEIWSALSDDDGAAFNLRIDSIDDWGVRGSFDGRLKRLGGGGFIEVSEGRFAAPFKLQ</sequence>
<dbReference type="RefSeq" id="WP_084304112.1">
    <property type="nucleotide sequence ID" value="NZ_FNDG01000004.1"/>
</dbReference>
<name>A0A1G8C5J8_9GAMM</name>
<protein>
    <submittedName>
        <fullName evidence="1">Uncharacterized protein</fullName>
    </submittedName>
</protein>
<dbReference type="EMBL" id="FNDG01000004">
    <property type="protein sequence ID" value="SDH40618.1"/>
    <property type="molecule type" value="Genomic_DNA"/>
</dbReference>
<evidence type="ECO:0000313" key="2">
    <source>
        <dbReference type="Proteomes" id="UP000198606"/>
    </source>
</evidence>
<evidence type="ECO:0000313" key="1">
    <source>
        <dbReference type="EMBL" id="SDH40618.1"/>
    </source>
</evidence>
<dbReference type="STRING" id="29435.SAMN05216588_104273"/>
<dbReference type="Proteomes" id="UP000198606">
    <property type="component" value="Unassembled WGS sequence"/>
</dbReference>
<dbReference type="PROSITE" id="PS51257">
    <property type="entry name" value="PROKAR_LIPOPROTEIN"/>
    <property type="match status" value="1"/>
</dbReference>
<organism evidence="1 2">
    <name type="scientific">Phytopseudomonas flavescens</name>
    <dbReference type="NCBI Taxonomy" id="29435"/>
    <lineage>
        <taxon>Bacteria</taxon>
        <taxon>Pseudomonadati</taxon>
        <taxon>Pseudomonadota</taxon>
        <taxon>Gammaproteobacteria</taxon>
        <taxon>Pseudomonadales</taxon>
        <taxon>Pseudomonadaceae</taxon>
        <taxon>Phytopseudomonas</taxon>
    </lineage>
</organism>
<gene>
    <name evidence="1" type="ORF">SAMN05216588_104273</name>
</gene>